<keyword evidence="1" id="KW-0812">Transmembrane</keyword>
<proteinExistence type="predicted"/>
<dbReference type="AlphaFoldDB" id="A0A9D2SLX3"/>
<feature type="transmembrane region" description="Helical" evidence="1">
    <location>
        <begin position="12"/>
        <end position="34"/>
    </location>
</feature>
<reference evidence="2" key="2">
    <citation type="submission" date="2021-04" db="EMBL/GenBank/DDBJ databases">
        <authorList>
            <person name="Gilroy R."/>
        </authorList>
    </citation>
    <scope>NUCLEOTIDE SEQUENCE</scope>
    <source>
        <strain evidence="2">ChiSxjej6B18-287</strain>
    </source>
</reference>
<reference evidence="2" key="1">
    <citation type="journal article" date="2021" name="PeerJ">
        <title>Extensive microbial diversity within the chicken gut microbiome revealed by metagenomics and culture.</title>
        <authorList>
            <person name="Gilroy R."/>
            <person name="Ravi A."/>
            <person name="Getino M."/>
            <person name="Pursley I."/>
            <person name="Horton D.L."/>
            <person name="Alikhan N.F."/>
            <person name="Baker D."/>
            <person name="Gharbi K."/>
            <person name="Hall N."/>
            <person name="Watson M."/>
            <person name="Adriaenssens E.M."/>
            <person name="Foster-Nyarko E."/>
            <person name="Jarju S."/>
            <person name="Secka A."/>
            <person name="Antonio M."/>
            <person name="Oren A."/>
            <person name="Chaudhuri R.R."/>
            <person name="La Ragione R."/>
            <person name="Hildebrand F."/>
            <person name="Pallen M.J."/>
        </authorList>
    </citation>
    <scope>NUCLEOTIDE SEQUENCE</scope>
    <source>
        <strain evidence="2">ChiSxjej6B18-287</strain>
    </source>
</reference>
<evidence type="ECO:0000313" key="3">
    <source>
        <dbReference type="Proteomes" id="UP000823893"/>
    </source>
</evidence>
<keyword evidence="1" id="KW-0472">Membrane</keyword>
<dbReference type="Proteomes" id="UP000823893">
    <property type="component" value="Unassembled WGS sequence"/>
</dbReference>
<evidence type="ECO:0000313" key="2">
    <source>
        <dbReference type="EMBL" id="HJC11911.1"/>
    </source>
</evidence>
<name>A0A9D2SLX3_9FIRM</name>
<gene>
    <name evidence="2" type="ORF">H9935_14130</name>
</gene>
<accession>A0A9D2SLX3</accession>
<protein>
    <submittedName>
        <fullName evidence="2">Uncharacterized protein</fullName>
    </submittedName>
</protein>
<sequence length="62" mass="6762">MTKEKPKQKHKIFRLATAMVQCGLLGFGGGNALIRYRPLYMVLGSAAAALLFCNLATYIMAV</sequence>
<organism evidence="2 3">
    <name type="scientific">Candidatus Blautia merdigallinarum</name>
    <dbReference type="NCBI Taxonomy" id="2838495"/>
    <lineage>
        <taxon>Bacteria</taxon>
        <taxon>Bacillati</taxon>
        <taxon>Bacillota</taxon>
        <taxon>Clostridia</taxon>
        <taxon>Lachnospirales</taxon>
        <taxon>Lachnospiraceae</taxon>
        <taxon>Blautia</taxon>
    </lineage>
</organism>
<keyword evidence="1" id="KW-1133">Transmembrane helix</keyword>
<comment type="caution">
    <text evidence="2">The sequence shown here is derived from an EMBL/GenBank/DDBJ whole genome shotgun (WGS) entry which is preliminary data.</text>
</comment>
<dbReference type="EMBL" id="DWWV01000194">
    <property type="protein sequence ID" value="HJC11911.1"/>
    <property type="molecule type" value="Genomic_DNA"/>
</dbReference>
<feature type="transmembrane region" description="Helical" evidence="1">
    <location>
        <begin position="40"/>
        <end position="61"/>
    </location>
</feature>
<evidence type="ECO:0000256" key="1">
    <source>
        <dbReference type="SAM" id="Phobius"/>
    </source>
</evidence>